<evidence type="ECO:0000259" key="15">
    <source>
        <dbReference type="Pfam" id="PF22776"/>
    </source>
</evidence>
<dbReference type="HAMAP" id="MF_01522">
    <property type="entry name" value="Kup"/>
    <property type="match status" value="1"/>
</dbReference>
<feature type="domain" description="K+ potassium transporter C-terminal" evidence="15">
    <location>
        <begin position="479"/>
        <end position="628"/>
    </location>
</feature>
<comment type="subcellular location">
    <subcellularLocation>
        <location evidence="13">Cell membrane</location>
        <topology evidence="13">Multi-pass membrane protein</topology>
    </subcellularLocation>
    <subcellularLocation>
        <location evidence="1">Membrane</location>
        <topology evidence="1">Multi-pass membrane protein</topology>
    </subcellularLocation>
</comment>
<keyword evidence="8 13" id="KW-0769">Symport</keyword>
<keyword evidence="4 13" id="KW-1003">Cell membrane</keyword>
<comment type="similarity">
    <text evidence="2 13">Belongs to the HAK/KUP transporter (TC 2.A.72) family.</text>
</comment>
<sequence length="628" mass="69909">MNNHSECPKKNNPHFFYLIFESIGVVYGDIGTSVLYAFKESLKTMNHTSSIGRGEIIGLVSLMIWILTLVVTIKYILILLRADNDGEGGILSLLALLLKKIPNRSSILIILGLSGAALFIGDTIITPALSVLSAVEGIRYIAPGLNHYIIPIALGILFVLFSLQSHGTGGIARFFSPIMGLWLLMITVSGLIHIADDLSILAAFNPMYALNMMIREGGISFLILGSVFLTITGSEALYADLGHFGRRPIQYAWMMMVFPALTINYLGQGALVLAHPESMHDPFYLMFSGWFLPFAIFTATCATVIASQAVITGAFSLTQQAINLGFLPRMKVFFTSETFKGQIFLPSVNLFLFLGVIIFVVGFGNSESLVTAYGISVSGTMVISTIMFFVFSQVYWKWTIPKAILCILPLFFIEMTFFGANILKFLDGGYVPLLVAGLCIIIMWTWRRGTNLLSKLTRHTDIPLDSFIASIEQSNLQVPGTAIFLTSDIQAVPDALLQNIKHNHVLHEQNIILTINTANQPRVPRKERFICESISKRFARVELFFGYMEEQNVSQTLADLRNNGLKFEIMTTSFYLGRRKLVPTSRSGMPSWQDHLFIILFSYAEEDPSDYFHLPANRVVELVSHVNI</sequence>
<evidence type="ECO:0000256" key="12">
    <source>
        <dbReference type="ARBA" id="ARBA00023136"/>
    </source>
</evidence>
<evidence type="ECO:0000313" key="17">
    <source>
        <dbReference type="Proteomes" id="UP000736856"/>
    </source>
</evidence>
<evidence type="ECO:0000256" key="6">
    <source>
        <dbReference type="ARBA" id="ARBA00022538"/>
    </source>
</evidence>
<dbReference type="InterPro" id="IPR053951">
    <property type="entry name" value="K_trans_N"/>
</dbReference>
<dbReference type="PANTHER" id="PTHR30540:SF79">
    <property type="entry name" value="LOW AFFINITY POTASSIUM TRANSPORT SYSTEM PROTEIN KUP"/>
    <property type="match status" value="1"/>
</dbReference>
<dbReference type="InterPro" id="IPR053952">
    <property type="entry name" value="K_trans_C"/>
</dbReference>
<comment type="function">
    <text evidence="13">Transport of potassium into the cell. Likely operates as a K(+):H(+) symporter.</text>
</comment>
<feature type="transmembrane region" description="Helical" evidence="13">
    <location>
        <begin position="429"/>
        <end position="446"/>
    </location>
</feature>
<feature type="transmembrane region" description="Helical" evidence="13">
    <location>
        <begin position="251"/>
        <end position="274"/>
    </location>
</feature>
<comment type="caution">
    <text evidence="16">The sequence shown here is derived from an EMBL/GenBank/DDBJ whole genome shotgun (WGS) entry which is preliminary data.</text>
</comment>
<dbReference type="Pfam" id="PF02705">
    <property type="entry name" value="K_trans"/>
    <property type="match status" value="1"/>
</dbReference>
<feature type="transmembrane region" description="Helical" evidence="13">
    <location>
        <begin position="219"/>
        <end position="239"/>
    </location>
</feature>
<dbReference type="PANTHER" id="PTHR30540">
    <property type="entry name" value="OSMOTIC STRESS POTASSIUM TRANSPORTER"/>
    <property type="match status" value="1"/>
</dbReference>
<evidence type="ECO:0000256" key="7">
    <source>
        <dbReference type="ARBA" id="ARBA00022692"/>
    </source>
</evidence>
<feature type="transmembrane region" description="Helical" evidence="13">
    <location>
        <begin position="107"/>
        <end position="125"/>
    </location>
</feature>
<dbReference type="GO" id="GO:0015293">
    <property type="term" value="F:symporter activity"/>
    <property type="evidence" value="ECO:0007669"/>
    <property type="project" value="UniProtKB-UniRule"/>
</dbReference>
<keyword evidence="10 13" id="KW-1133">Transmembrane helix</keyword>
<evidence type="ECO:0000313" key="16">
    <source>
        <dbReference type="EMBL" id="MBL0849152.1"/>
    </source>
</evidence>
<reference evidence="16" key="1">
    <citation type="submission" date="2019-02" db="EMBL/GenBank/DDBJ databases">
        <title>A novel Candidatus Liberibacter species associated with the New Zealand native fuchsia psyllid, Ctenarytaina fuchsiae.</title>
        <authorList>
            <person name="Thompson S.M."/>
            <person name="Jorgensen N."/>
            <person name="David C."/>
            <person name="Bulman S.R."/>
            <person name="Smith G.R."/>
        </authorList>
    </citation>
    <scope>NUCLEOTIDE SEQUENCE</scope>
    <source>
        <strain evidence="16">Oxford</strain>
    </source>
</reference>
<keyword evidence="5" id="KW-0997">Cell inner membrane</keyword>
<feature type="transmembrane region" description="Helical" evidence="13">
    <location>
        <begin position="175"/>
        <end position="195"/>
    </location>
</feature>
<evidence type="ECO:0000259" key="14">
    <source>
        <dbReference type="Pfam" id="PF02705"/>
    </source>
</evidence>
<feature type="transmembrane region" description="Helical" evidence="13">
    <location>
        <begin position="56"/>
        <end position="77"/>
    </location>
</feature>
<evidence type="ECO:0000256" key="13">
    <source>
        <dbReference type="HAMAP-Rule" id="MF_01522"/>
    </source>
</evidence>
<keyword evidence="11 13" id="KW-0406">Ion transport</keyword>
<dbReference type="GO" id="GO:0015079">
    <property type="term" value="F:potassium ion transmembrane transporter activity"/>
    <property type="evidence" value="ECO:0007669"/>
    <property type="project" value="UniProtKB-UniRule"/>
</dbReference>
<gene>
    <name evidence="13" type="primary">kup</name>
    <name evidence="16" type="ORF">EU981_03630</name>
</gene>
<keyword evidence="3 13" id="KW-0813">Transport</keyword>
<comment type="catalytic activity">
    <reaction evidence="13">
        <text>K(+)(in) + H(+)(in) = K(+)(out) + H(+)(out)</text>
        <dbReference type="Rhea" id="RHEA:28490"/>
        <dbReference type="ChEBI" id="CHEBI:15378"/>
        <dbReference type="ChEBI" id="CHEBI:29103"/>
    </reaction>
</comment>
<dbReference type="InterPro" id="IPR003855">
    <property type="entry name" value="K+_transporter"/>
</dbReference>
<evidence type="ECO:0000256" key="11">
    <source>
        <dbReference type="ARBA" id="ARBA00023065"/>
    </source>
</evidence>
<evidence type="ECO:0000256" key="1">
    <source>
        <dbReference type="ARBA" id="ARBA00004141"/>
    </source>
</evidence>
<keyword evidence="12 13" id="KW-0472">Membrane</keyword>
<keyword evidence="9 13" id="KW-0630">Potassium</keyword>
<accession>A0A937ALV9</accession>
<protein>
    <recommendedName>
        <fullName evidence="13">Probable potassium transport system protein Kup</fullName>
    </recommendedName>
</protein>
<evidence type="ECO:0000256" key="2">
    <source>
        <dbReference type="ARBA" id="ARBA00007019"/>
    </source>
</evidence>
<feature type="transmembrane region" description="Helical" evidence="13">
    <location>
        <begin position="15"/>
        <end position="36"/>
    </location>
</feature>
<evidence type="ECO:0000256" key="9">
    <source>
        <dbReference type="ARBA" id="ARBA00022958"/>
    </source>
</evidence>
<feature type="transmembrane region" description="Helical" evidence="13">
    <location>
        <begin position="343"/>
        <end position="364"/>
    </location>
</feature>
<dbReference type="GO" id="GO:0005886">
    <property type="term" value="C:plasma membrane"/>
    <property type="evidence" value="ECO:0007669"/>
    <property type="project" value="UniProtKB-SubCell"/>
</dbReference>
<name>A0A937ALV9_9HYPH</name>
<feature type="transmembrane region" description="Helical" evidence="13">
    <location>
        <begin position="145"/>
        <end position="163"/>
    </location>
</feature>
<proteinExistence type="inferred from homology"/>
<evidence type="ECO:0000256" key="10">
    <source>
        <dbReference type="ARBA" id="ARBA00022989"/>
    </source>
</evidence>
<feature type="transmembrane region" description="Helical" evidence="13">
    <location>
        <begin position="403"/>
        <end position="423"/>
    </location>
</feature>
<dbReference type="EMBL" id="SEOL01000006">
    <property type="protein sequence ID" value="MBL0849152.1"/>
    <property type="molecule type" value="Genomic_DNA"/>
</dbReference>
<evidence type="ECO:0000256" key="8">
    <source>
        <dbReference type="ARBA" id="ARBA00022847"/>
    </source>
</evidence>
<evidence type="ECO:0000256" key="5">
    <source>
        <dbReference type="ARBA" id="ARBA00022519"/>
    </source>
</evidence>
<evidence type="ECO:0000256" key="3">
    <source>
        <dbReference type="ARBA" id="ARBA00022448"/>
    </source>
</evidence>
<feature type="transmembrane region" description="Helical" evidence="13">
    <location>
        <begin position="370"/>
        <end position="391"/>
    </location>
</feature>
<dbReference type="AlphaFoldDB" id="A0A937ALV9"/>
<keyword evidence="7 13" id="KW-0812">Transmembrane</keyword>
<evidence type="ECO:0000256" key="4">
    <source>
        <dbReference type="ARBA" id="ARBA00022475"/>
    </source>
</evidence>
<dbReference type="InterPro" id="IPR023051">
    <property type="entry name" value="Kup"/>
</dbReference>
<feature type="transmembrane region" description="Helical" evidence="13">
    <location>
        <begin position="294"/>
        <end position="322"/>
    </location>
</feature>
<dbReference type="Proteomes" id="UP000736856">
    <property type="component" value="Unassembled WGS sequence"/>
</dbReference>
<keyword evidence="6 13" id="KW-0633">Potassium transport</keyword>
<feature type="domain" description="K+ potassium transporter integral membrane" evidence="14">
    <location>
        <begin position="19"/>
        <end position="469"/>
    </location>
</feature>
<organism evidence="16 17">
    <name type="scientific">Candidatus Liberibacter ctenarytainae</name>
    <dbReference type="NCBI Taxonomy" id="2020335"/>
    <lineage>
        <taxon>Bacteria</taxon>
        <taxon>Pseudomonadati</taxon>
        <taxon>Pseudomonadota</taxon>
        <taxon>Alphaproteobacteria</taxon>
        <taxon>Hyphomicrobiales</taxon>
        <taxon>Rhizobiaceae</taxon>
        <taxon>Liberibacter</taxon>
    </lineage>
</organism>
<dbReference type="Pfam" id="PF22776">
    <property type="entry name" value="K_trans_C"/>
    <property type="match status" value="1"/>
</dbReference>